<protein>
    <recommendedName>
        <fullName evidence="1">PIN like domain-containing protein</fullName>
    </recommendedName>
</protein>
<dbReference type="EMBL" id="UGTZ01000001">
    <property type="protein sequence ID" value="SUC32759.1"/>
    <property type="molecule type" value="Genomic_DNA"/>
</dbReference>
<evidence type="ECO:0000259" key="1">
    <source>
        <dbReference type="Pfam" id="PF18476"/>
    </source>
</evidence>
<dbReference type="Pfam" id="PF18476">
    <property type="entry name" value="PIN_8"/>
    <property type="match status" value="1"/>
</dbReference>
<evidence type="ECO:0000313" key="3">
    <source>
        <dbReference type="Proteomes" id="UP000254208"/>
    </source>
</evidence>
<dbReference type="Proteomes" id="UP000254208">
    <property type="component" value="Unassembled WGS sequence"/>
</dbReference>
<dbReference type="GeneID" id="93674394"/>
<accession>A0A379FVG0</accession>
<evidence type="ECO:0000313" key="2">
    <source>
        <dbReference type="EMBL" id="SUC32759.1"/>
    </source>
</evidence>
<name>A0A379FVG0_PRORE</name>
<sequence>MKEKFSGFYSLDEDELQNIWADEKTLFIFDANCLLNLYRCEEQTQKDILAVMEKISERTWLPFQVALEYQRNRKKVISDGLSSLQNFVESLRKIPISISNTFETTNFKKNLYQPLASEIESLRKNIENSINEYIDKSIQPRVAHKQDISKDDSIRRRLDEIIKNRVGESFDQDEIDRINVEGELRYDNKIPPGFHDSKIKNELEVQYLNVKYKNKFGDLYLWKEIINKAKSSDVDNIIFICDDLKSDWWFELNGQRHGALEALNSEIINNSDISKFKMLTQSTFLYEAKKYLQDVQLEQSSLQEIEKLNDDSSSDEDIISYYHQMMSGFNENVNYNIKGELAKISFLIKRIEHQMDYLDRMIRELHSGVSSEINDNLDLISDFFNFLASKKLELEKLKLSFIKNYNDENIFKLKELEGYLESLKYDILKMIEDSNLRVAKIIF</sequence>
<feature type="domain" description="PIN like" evidence="1">
    <location>
        <begin position="26"/>
        <end position="259"/>
    </location>
</feature>
<proteinExistence type="predicted"/>
<dbReference type="InterPro" id="IPR041578">
    <property type="entry name" value="PIN_8"/>
</dbReference>
<reference evidence="2 3" key="1">
    <citation type="submission" date="2018-06" db="EMBL/GenBank/DDBJ databases">
        <authorList>
            <consortium name="Pathogen Informatics"/>
            <person name="Doyle S."/>
        </authorList>
    </citation>
    <scope>NUCLEOTIDE SEQUENCE [LARGE SCALE GENOMIC DNA]</scope>
    <source>
        <strain evidence="2 3">NCTC11801</strain>
    </source>
</reference>
<dbReference type="AlphaFoldDB" id="A0A379FVG0"/>
<dbReference type="RefSeq" id="WP_115167874.1">
    <property type="nucleotide sequence ID" value="NZ_CP077317.1"/>
</dbReference>
<organism evidence="2 3">
    <name type="scientific">Providencia rettgeri</name>
    <dbReference type="NCBI Taxonomy" id="587"/>
    <lineage>
        <taxon>Bacteria</taxon>
        <taxon>Pseudomonadati</taxon>
        <taxon>Pseudomonadota</taxon>
        <taxon>Gammaproteobacteria</taxon>
        <taxon>Enterobacterales</taxon>
        <taxon>Morganellaceae</taxon>
        <taxon>Providencia</taxon>
    </lineage>
</organism>
<gene>
    <name evidence="2" type="ORF">NCTC11801_03761</name>
</gene>